<feature type="short sequence motif" description="'HIGH' region" evidence="9">
    <location>
        <begin position="42"/>
        <end position="52"/>
    </location>
</feature>
<dbReference type="GO" id="GO:0005829">
    <property type="term" value="C:cytosol"/>
    <property type="evidence" value="ECO:0007669"/>
    <property type="project" value="TreeGrafter"/>
</dbReference>
<gene>
    <name evidence="9" type="primary">leuS</name>
    <name evidence="11" type="ORF">A3D71_01560</name>
</gene>
<keyword evidence="3 9" id="KW-0436">Ligase</keyword>
<feature type="binding site" evidence="9">
    <location>
        <position position="908"/>
    </location>
    <ligand>
        <name>ATP</name>
        <dbReference type="ChEBI" id="CHEBI:30616"/>
    </ligand>
</feature>
<feature type="short sequence motif" description="'KMSKS' region" evidence="9">
    <location>
        <begin position="905"/>
        <end position="909"/>
    </location>
</feature>
<dbReference type="InterPro" id="IPR013155">
    <property type="entry name" value="M/V/L/I-tRNA-synth_anticd-bd"/>
</dbReference>
<dbReference type="SUPFAM" id="SSF50677">
    <property type="entry name" value="ValRS/IleRS/LeuRS editing domain"/>
    <property type="match status" value="1"/>
</dbReference>
<dbReference type="InterPro" id="IPR009008">
    <property type="entry name" value="Val/Leu/Ile-tRNA-synth_edit"/>
</dbReference>
<evidence type="ECO:0000256" key="5">
    <source>
        <dbReference type="ARBA" id="ARBA00022840"/>
    </source>
</evidence>
<dbReference type="HAMAP" id="MF_00049_B">
    <property type="entry name" value="Leu_tRNA_synth_B"/>
    <property type="match status" value="1"/>
</dbReference>
<evidence type="ECO:0000256" key="9">
    <source>
        <dbReference type="HAMAP-Rule" id="MF_00049"/>
    </source>
</evidence>
<dbReference type="Gene3D" id="3.40.50.620">
    <property type="entry name" value="HUPs"/>
    <property type="match status" value="2"/>
</dbReference>
<keyword evidence="4 9" id="KW-0547">Nucleotide-binding</keyword>
<dbReference type="CDD" id="cd00812">
    <property type="entry name" value="LeuRS_core"/>
    <property type="match status" value="1"/>
</dbReference>
<evidence type="ECO:0000256" key="4">
    <source>
        <dbReference type="ARBA" id="ARBA00022741"/>
    </source>
</evidence>
<dbReference type="PRINTS" id="PR00985">
    <property type="entry name" value="TRNASYNTHLEU"/>
</dbReference>
<keyword evidence="7 9" id="KW-0030">Aminoacyl-tRNA synthetase</keyword>
<dbReference type="InterPro" id="IPR010662">
    <property type="entry name" value="RBBP9/YdeN"/>
</dbReference>
<dbReference type="InterPro" id="IPR014729">
    <property type="entry name" value="Rossmann-like_a/b/a_fold"/>
</dbReference>
<dbReference type="SUPFAM" id="SSF55811">
    <property type="entry name" value="Nudix"/>
    <property type="match status" value="1"/>
</dbReference>
<dbReference type="Pfam" id="PF00293">
    <property type="entry name" value="NUDIX"/>
    <property type="match status" value="1"/>
</dbReference>
<dbReference type="SUPFAM" id="SSF53474">
    <property type="entry name" value="alpha/beta-Hydrolases"/>
    <property type="match status" value="1"/>
</dbReference>
<dbReference type="EMBL" id="MFLK01000018">
    <property type="protein sequence ID" value="OGG66186.1"/>
    <property type="molecule type" value="Genomic_DNA"/>
</dbReference>
<evidence type="ECO:0000259" key="10">
    <source>
        <dbReference type="PROSITE" id="PS51462"/>
    </source>
</evidence>
<dbReference type="Pfam" id="PF08264">
    <property type="entry name" value="Anticodon_1"/>
    <property type="match status" value="1"/>
</dbReference>
<name>A0A1F6DXR3_9BACT</name>
<dbReference type="GO" id="GO:0004823">
    <property type="term" value="F:leucine-tRNA ligase activity"/>
    <property type="evidence" value="ECO:0007669"/>
    <property type="project" value="UniProtKB-UniRule"/>
</dbReference>
<sequence>MGAYDHKKIEEKWQKKWEKDGLYKTRDIAKGKDNFHLLVEFPYPSGNLHVGHWYAFAVPDILARALRMQGKNVLYPIGFDAFGLPAENAAIKNKLNPRKWTLGNIEYMRKQVRSMGTSFDWSREVVTCDPAYYKWTQWLFLQLFKAGLVYRKETTVNWCPKDKTVLANEQVVNGKCERCDSEVVQKQMLQWNIKITDYAERLIGDLDALDWPKEIKESQKNWIGRSEGAEIDFPLTGAVEDDSRFLLLHGRESSSDGEYQPWLKAELEKRGYEVEVVDMPNPNEPDDEEQANYVEKHCTLDGRTVIVGHSFGGIVTLRLLERGHKVRRVVLVSTPFSGKFLDTKVRKSVTIACKKGFDFRAIKKNAGTFMVVPDGKDPVVSASDAQIYVKELGAMLMAGKASSPHFTGAKEPDVLMMCAPSIRVFTTRADTLFGGTFLVLAPEHPWVTLALTHKTVLQNNNEVQKYVAQAAKKKEIERLAAGKEKNGVELKGVKAINPTTGKEIPVWVADFAIATFGTGALFGDAHDERDVEFAHKYGIPLKETVEPLITRTSGLDAVREGQPFVERKAVMAIVRRRSDGKYLCINYRPTATHEFVSGGIEGNESLIEAGIREIREETGYTNISFVRELGRPAHSKYYSLLRKTNTIAHYSPLFFELLGDEQVEVSADEKARHEVRWLEEKEVSRFINKDDYRYAWDRHQERPYTGKGILYDSGEFDGLTSEEAIPLAGAKFGRLAKTYKLRDWIVSRQRYWGVPIPIVHCASCGPVAVKDNELPVKLPEVKDYLPEGNGKSPLAKVKKFVQVKCPQCKGKAERETDTLDTFVDSSWYFLRYTDPKNSKQFAGSSKQENWMPVDLYSGGAEHTTMHVLYSRFWHKALFDLGLVKEPEPYTRRMNRSLILGPDGQKMSKSRGNVIDPDEVVGRLGADTVRMYLAFIGPYNEVSSYPWNPDSVVGVRRFLERVWKAREYVGKVNNAGLENLLHKTIKKVGEDIAAMKFNTAISALMMFQNALEKEKALGKGQWESFLRLLAPFAPHIVEELWAESGQKKSVHKTEWPEFDAARLIEGSIKIAVQINGKTRGEAEVASNAGKETVEKAAREAVAARLDGKQILRTIVVPERLVNFVVQE</sequence>
<dbReference type="PROSITE" id="PS51462">
    <property type="entry name" value="NUDIX"/>
    <property type="match status" value="1"/>
</dbReference>
<dbReference type="AlphaFoldDB" id="A0A1F6DXR3"/>
<comment type="similarity">
    <text evidence="1 9">Belongs to the class-I aminoacyl-tRNA synthetase family.</text>
</comment>
<dbReference type="FunFam" id="1.10.730.10:FF:000002">
    <property type="entry name" value="Leucine--tRNA ligase"/>
    <property type="match status" value="1"/>
</dbReference>
<keyword evidence="5 9" id="KW-0067">ATP-binding</keyword>
<evidence type="ECO:0000256" key="6">
    <source>
        <dbReference type="ARBA" id="ARBA00022917"/>
    </source>
</evidence>
<feature type="domain" description="Nudix hydrolase" evidence="10">
    <location>
        <begin position="565"/>
        <end position="700"/>
    </location>
</feature>
<dbReference type="InterPro" id="IPR029058">
    <property type="entry name" value="AB_hydrolase_fold"/>
</dbReference>
<comment type="caution">
    <text evidence="11">The sequence shown here is derived from an EMBL/GenBank/DDBJ whole genome shotgun (WGS) entry which is preliminary data.</text>
</comment>
<keyword evidence="6 9" id="KW-0648">Protein biosynthesis</keyword>
<dbReference type="SUPFAM" id="SSF47323">
    <property type="entry name" value="Anticodon-binding domain of a subclass of class I aminoacyl-tRNA synthetases"/>
    <property type="match status" value="1"/>
</dbReference>
<dbReference type="InterPro" id="IPR000086">
    <property type="entry name" value="NUDIX_hydrolase_dom"/>
</dbReference>
<dbReference type="STRING" id="1798497.A3D71_01560"/>
<dbReference type="PANTHER" id="PTHR43740:SF2">
    <property type="entry name" value="LEUCINE--TRNA LIGASE, MITOCHONDRIAL"/>
    <property type="match status" value="1"/>
</dbReference>
<dbReference type="Gene3D" id="3.90.79.10">
    <property type="entry name" value="Nucleoside Triphosphate Pyrophosphohydrolase"/>
    <property type="match status" value="1"/>
</dbReference>
<dbReference type="EC" id="6.1.1.4" evidence="9"/>
<dbReference type="SUPFAM" id="SSF52374">
    <property type="entry name" value="Nucleotidylyl transferase"/>
    <property type="match status" value="1"/>
</dbReference>
<dbReference type="CDD" id="cd07958">
    <property type="entry name" value="Anticodon_Ia_Leu_BEm"/>
    <property type="match status" value="1"/>
</dbReference>
<dbReference type="InterPro" id="IPR009080">
    <property type="entry name" value="tRNAsynth_Ia_anticodon-bd"/>
</dbReference>
<protein>
    <recommendedName>
        <fullName evidence="9">Leucine--tRNA ligase</fullName>
        <ecNumber evidence="9">6.1.1.4</ecNumber>
    </recommendedName>
    <alternativeName>
        <fullName evidence="9">Leucyl-tRNA synthetase</fullName>
        <shortName evidence="9">LeuRS</shortName>
    </alternativeName>
</protein>
<reference evidence="11 12" key="1">
    <citation type="journal article" date="2016" name="Nat. Commun.">
        <title>Thousands of microbial genomes shed light on interconnected biogeochemical processes in an aquifer system.</title>
        <authorList>
            <person name="Anantharaman K."/>
            <person name="Brown C.T."/>
            <person name="Hug L.A."/>
            <person name="Sharon I."/>
            <person name="Castelle C.J."/>
            <person name="Probst A.J."/>
            <person name="Thomas B.C."/>
            <person name="Singh A."/>
            <person name="Wilkins M.J."/>
            <person name="Karaoz U."/>
            <person name="Brodie E.L."/>
            <person name="Williams K.H."/>
            <person name="Hubbard S.S."/>
            <person name="Banfield J.F."/>
        </authorList>
    </citation>
    <scope>NUCLEOTIDE SEQUENCE [LARGE SCALE GENOMIC DNA]</scope>
</reference>
<evidence type="ECO:0000256" key="1">
    <source>
        <dbReference type="ARBA" id="ARBA00005594"/>
    </source>
</evidence>
<dbReference type="GO" id="GO:0002161">
    <property type="term" value="F:aminoacyl-tRNA deacylase activity"/>
    <property type="evidence" value="ECO:0007669"/>
    <property type="project" value="InterPro"/>
</dbReference>
<keyword evidence="2 9" id="KW-0963">Cytoplasm</keyword>
<comment type="subcellular location">
    <subcellularLocation>
        <location evidence="9">Cytoplasm</location>
    </subcellularLocation>
</comment>
<dbReference type="GO" id="GO:0006429">
    <property type="term" value="P:leucyl-tRNA aminoacylation"/>
    <property type="evidence" value="ECO:0007669"/>
    <property type="project" value="UniProtKB-UniRule"/>
</dbReference>
<dbReference type="Gene3D" id="3.10.20.590">
    <property type="match status" value="1"/>
</dbReference>
<dbReference type="Gene3D" id="3.90.740.10">
    <property type="entry name" value="Valyl/Leucyl/Isoleucyl-tRNA synthetase, editing domain"/>
    <property type="match status" value="1"/>
</dbReference>
<accession>A0A1F6DXR3</accession>
<proteinExistence type="inferred from homology"/>
<dbReference type="InterPro" id="IPR002302">
    <property type="entry name" value="Leu-tRNA-ligase"/>
</dbReference>
<dbReference type="FunFam" id="3.40.50.620:FF:000003">
    <property type="entry name" value="Leucine--tRNA ligase"/>
    <property type="match status" value="1"/>
</dbReference>
<dbReference type="InterPro" id="IPR015797">
    <property type="entry name" value="NUDIX_hydrolase-like_dom_sf"/>
</dbReference>
<organism evidence="11 12">
    <name type="scientific">Candidatus Kaiserbacteria bacterium RIFCSPHIGHO2_02_FULL_55_20</name>
    <dbReference type="NCBI Taxonomy" id="1798497"/>
    <lineage>
        <taxon>Bacteria</taxon>
        <taxon>Candidatus Kaiseribacteriota</taxon>
    </lineage>
</organism>
<evidence type="ECO:0000313" key="11">
    <source>
        <dbReference type="EMBL" id="OGG66186.1"/>
    </source>
</evidence>
<evidence type="ECO:0000256" key="3">
    <source>
        <dbReference type="ARBA" id="ARBA00022598"/>
    </source>
</evidence>
<dbReference type="InterPro" id="IPR025709">
    <property type="entry name" value="Leu_tRNA-synth_edit"/>
</dbReference>
<dbReference type="PANTHER" id="PTHR43740">
    <property type="entry name" value="LEUCYL-TRNA SYNTHETASE"/>
    <property type="match status" value="1"/>
</dbReference>
<evidence type="ECO:0000256" key="8">
    <source>
        <dbReference type="ARBA" id="ARBA00047469"/>
    </source>
</evidence>
<dbReference type="Proteomes" id="UP000177652">
    <property type="component" value="Unassembled WGS sequence"/>
</dbReference>
<evidence type="ECO:0000256" key="7">
    <source>
        <dbReference type="ARBA" id="ARBA00023146"/>
    </source>
</evidence>
<dbReference type="Pfam" id="PF00133">
    <property type="entry name" value="tRNA-synt_1"/>
    <property type="match status" value="2"/>
</dbReference>
<dbReference type="Gene3D" id="3.40.50.1820">
    <property type="entry name" value="alpha/beta hydrolase"/>
    <property type="match status" value="1"/>
</dbReference>
<evidence type="ECO:0000256" key="2">
    <source>
        <dbReference type="ARBA" id="ARBA00022490"/>
    </source>
</evidence>
<dbReference type="Gene3D" id="1.10.730.10">
    <property type="entry name" value="Isoleucyl-tRNA Synthetase, Domain 1"/>
    <property type="match status" value="1"/>
</dbReference>
<dbReference type="Pfam" id="PF06821">
    <property type="entry name" value="Ser_hydrolase"/>
    <property type="match status" value="1"/>
</dbReference>
<dbReference type="GO" id="GO:0005524">
    <property type="term" value="F:ATP binding"/>
    <property type="evidence" value="ECO:0007669"/>
    <property type="project" value="UniProtKB-UniRule"/>
</dbReference>
<dbReference type="Pfam" id="PF13603">
    <property type="entry name" value="tRNA-synt_1_2"/>
    <property type="match status" value="1"/>
</dbReference>
<comment type="catalytic activity">
    <reaction evidence="8 9">
        <text>tRNA(Leu) + L-leucine + ATP = L-leucyl-tRNA(Leu) + AMP + diphosphate</text>
        <dbReference type="Rhea" id="RHEA:11688"/>
        <dbReference type="Rhea" id="RHEA-COMP:9613"/>
        <dbReference type="Rhea" id="RHEA-COMP:9622"/>
        <dbReference type="ChEBI" id="CHEBI:30616"/>
        <dbReference type="ChEBI" id="CHEBI:33019"/>
        <dbReference type="ChEBI" id="CHEBI:57427"/>
        <dbReference type="ChEBI" id="CHEBI:78442"/>
        <dbReference type="ChEBI" id="CHEBI:78494"/>
        <dbReference type="ChEBI" id="CHEBI:456215"/>
        <dbReference type="EC" id="6.1.1.4"/>
    </reaction>
</comment>
<evidence type="ECO:0000313" key="12">
    <source>
        <dbReference type="Proteomes" id="UP000177652"/>
    </source>
</evidence>
<dbReference type="FunFam" id="3.40.50.620:FF:000056">
    <property type="entry name" value="Leucine--tRNA ligase"/>
    <property type="match status" value="1"/>
</dbReference>
<dbReference type="InterPro" id="IPR002300">
    <property type="entry name" value="aa-tRNA-synth_Ia"/>
</dbReference>